<comment type="caution">
    <text evidence="2">The sequence shown here is derived from an EMBL/GenBank/DDBJ whole genome shotgun (WGS) entry which is preliminary data.</text>
</comment>
<feature type="region of interest" description="Disordered" evidence="1">
    <location>
        <begin position="1"/>
        <end position="25"/>
    </location>
</feature>
<name>A0A9K3L448_9STRA</name>
<reference evidence="2" key="2">
    <citation type="submission" date="2021-04" db="EMBL/GenBank/DDBJ databases">
        <authorList>
            <person name="Podell S."/>
        </authorList>
    </citation>
    <scope>NUCLEOTIDE SEQUENCE</scope>
    <source>
        <strain evidence="2">Hildebrandi</strain>
    </source>
</reference>
<proteinExistence type="predicted"/>
<sequence length="105" mass="11741">MITQTEQPPSTSPHGKTTTHRTSRPNVMFGGVKEFLSHHIKSANASVDHSKLDGPEAAGSYYTNHWTANQKPHQDHDVDDEQHGNPSNLFGGYYTNHWTAMKDAR</sequence>
<accession>A0A9K3L448</accession>
<reference evidence="2" key="1">
    <citation type="journal article" date="2021" name="Sci. Rep.">
        <title>Diploid genomic architecture of Nitzschia inconspicua, an elite biomass production diatom.</title>
        <authorList>
            <person name="Oliver A."/>
            <person name="Podell S."/>
            <person name="Pinowska A."/>
            <person name="Traller J.C."/>
            <person name="Smith S.R."/>
            <person name="McClure R."/>
            <person name="Beliaev A."/>
            <person name="Bohutskyi P."/>
            <person name="Hill E.A."/>
            <person name="Rabines A."/>
            <person name="Zheng H."/>
            <person name="Allen L.Z."/>
            <person name="Kuo A."/>
            <person name="Grigoriev I.V."/>
            <person name="Allen A.E."/>
            <person name="Hazlebeck D."/>
            <person name="Allen E.E."/>
        </authorList>
    </citation>
    <scope>NUCLEOTIDE SEQUENCE</scope>
    <source>
        <strain evidence="2">Hildebrandi</strain>
    </source>
</reference>
<organism evidence="2 3">
    <name type="scientific">Nitzschia inconspicua</name>
    <dbReference type="NCBI Taxonomy" id="303405"/>
    <lineage>
        <taxon>Eukaryota</taxon>
        <taxon>Sar</taxon>
        <taxon>Stramenopiles</taxon>
        <taxon>Ochrophyta</taxon>
        <taxon>Bacillariophyta</taxon>
        <taxon>Bacillariophyceae</taxon>
        <taxon>Bacillariophycidae</taxon>
        <taxon>Bacillariales</taxon>
        <taxon>Bacillariaceae</taxon>
        <taxon>Nitzschia</taxon>
    </lineage>
</organism>
<dbReference type="Proteomes" id="UP000693970">
    <property type="component" value="Unassembled WGS sequence"/>
</dbReference>
<dbReference type="EMBL" id="JAGRRH010000016">
    <property type="protein sequence ID" value="KAG7355309.1"/>
    <property type="molecule type" value="Genomic_DNA"/>
</dbReference>
<feature type="region of interest" description="Disordered" evidence="1">
    <location>
        <begin position="66"/>
        <end position="94"/>
    </location>
</feature>
<keyword evidence="3" id="KW-1185">Reference proteome</keyword>
<feature type="compositionally biased region" description="Polar residues" evidence="1">
    <location>
        <begin position="1"/>
        <end position="16"/>
    </location>
</feature>
<evidence type="ECO:0000313" key="3">
    <source>
        <dbReference type="Proteomes" id="UP000693970"/>
    </source>
</evidence>
<protein>
    <submittedName>
        <fullName evidence="2">Uncharacterized protein</fullName>
    </submittedName>
</protein>
<evidence type="ECO:0000256" key="1">
    <source>
        <dbReference type="SAM" id="MobiDB-lite"/>
    </source>
</evidence>
<dbReference type="AlphaFoldDB" id="A0A9K3L448"/>
<gene>
    <name evidence="2" type="ORF">IV203_004665</name>
</gene>
<evidence type="ECO:0000313" key="2">
    <source>
        <dbReference type="EMBL" id="KAG7355309.1"/>
    </source>
</evidence>